<organism evidence="4 5">
    <name type="scientific">Toxocara canis</name>
    <name type="common">Canine roundworm</name>
    <dbReference type="NCBI Taxonomy" id="6265"/>
    <lineage>
        <taxon>Eukaryota</taxon>
        <taxon>Metazoa</taxon>
        <taxon>Ecdysozoa</taxon>
        <taxon>Nematoda</taxon>
        <taxon>Chromadorea</taxon>
        <taxon>Rhabditida</taxon>
        <taxon>Spirurina</taxon>
        <taxon>Ascaridomorpha</taxon>
        <taxon>Ascaridoidea</taxon>
        <taxon>Toxocaridae</taxon>
        <taxon>Toxocara</taxon>
    </lineage>
</organism>
<evidence type="ECO:0000256" key="1">
    <source>
        <dbReference type="RuleBase" id="RU369002"/>
    </source>
</evidence>
<dbReference type="GO" id="GO:0005737">
    <property type="term" value="C:cytoplasm"/>
    <property type="evidence" value="ECO:0007669"/>
    <property type="project" value="UniProtKB-SubCell"/>
</dbReference>
<comment type="subcellular location">
    <subcellularLocation>
        <location evidence="1">Cytoplasm</location>
    </subcellularLocation>
    <subcellularLocation>
        <location evidence="1">Nucleus</location>
    </subcellularLocation>
</comment>
<dbReference type="EMBL" id="UYWY01021881">
    <property type="protein sequence ID" value="VDM45079.1"/>
    <property type="molecule type" value="Genomic_DNA"/>
</dbReference>
<name>A0A183UZ38_TOXCA</name>
<keyword evidence="1" id="KW-0813">Transport</keyword>
<proteinExistence type="predicted"/>
<dbReference type="InterPro" id="IPR045875">
    <property type="entry name" value="NTF2"/>
</dbReference>
<dbReference type="CDD" id="cd00780">
    <property type="entry name" value="NTF2"/>
    <property type="match status" value="1"/>
</dbReference>
<evidence type="ECO:0000313" key="5">
    <source>
        <dbReference type="WBParaSite" id="TCNE_0001375801-mRNA-1"/>
    </source>
</evidence>
<dbReference type="PANTHER" id="PTHR12612">
    <property type="entry name" value="NUCLEAR TRANSPORT FACTOR 2"/>
    <property type="match status" value="1"/>
</dbReference>
<sequence>MVVILSASKMTTSKLAAEDEIACREAQHLTERYYNAIDRARNKVYFLYVDSATLLWNGNLVEGVENIARFWESVPATDHSVSSLNCQMGSEEVNGCRPIIVLSVGTAVVGALTHAFSQTLVLVTDDGKYKIFSDRFRYID</sequence>
<dbReference type="Gene3D" id="3.10.450.50">
    <property type="match status" value="1"/>
</dbReference>
<dbReference type="InterPro" id="IPR002075">
    <property type="entry name" value="NTF2_dom"/>
</dbReference>
<dbReference type="SUPFAM" id="SSF54427">
    <property type="entry name" value="NTF2-like"/>
    <property type="match status" value="1"/>
</dbReference>
<evidence type="ECO:0000313" key="3">
    <source>
        <dbReference type="EMBL" id="VDM45079.1"/>
    </source>
</evidence>
<dbReference type="GO" id="GO:0051028">
    <property type="term" value="P:mRNA transport"/>
    <property type="evidence" value="ECO:0007669"/>
    <property type="project" value="UniProtKB-UniRule"/>
</dbReference>
<keyword evidence="1" id="KW-0539">Nucleus</keyword>
<dbReference type="WBParaSite" id="TCNE_0001375801-mRNA-1">
    <property type="protein sequence ID" value="TCNE_0001375801-mRNA-1"/>
    <property type="gene ID" value="TCNE_0001375801"/>
</dbReference>
<comment type="function">
    <text evidence="1">Has a role in nuclear-cytoplasmic transport of proteins and mRNAs.</text>
</comment>
<keyword evidence="1" id="KW-0963">Cytoplasm</keyword>
<dbReference type="GO" id="GO:0006913">
    <property type="term" value="P:nucleocytoplasmic transport"/>
    <property type="evidence" value="ECO:0007669"/>
    <property type="project" value="UniProtKB-UniRule"/>
</dbReference>
<dbReference type="Pfam" id="PF02136">
    <property type="entry name" value="NTF2"/>
    <property type="match status" value="1"/>
</dbReference>
<evidence type="ECO:0000259" key="2">
    <source>
        <dbReference type="PROSITE" id="PS50177"/>
    </source>
</evidence>
<gene>
    <name evidence="3" type="ORF">TCNE_LOCUS13758</name>
</gene>
<dbReference type="AlphaFoldDB" id="A0A183UZ38"/>
<keyword evidence="1" id="KW-0653">Protein transport</keyword>
<dbReference type="GO" id="GO:0005634">
    <property type="term" value="C:nucleus"/>
    <property type="evidence" value="ECO:0007669"/>
    <property type="project" value="UniProtKB-SubCell"/>
</dbReference>
<keyword evidence="4" id="KW-1185">Reference proteome</keyword>
<dbReference type="GO" id="GO:0015031">
    <property type="term" value="P:protein transport"/>
    <property type="evidence" value="ECO:0007669"/>
    <property type="project" value="UniProtKB-KW"/>
</dbReference>
<reference evidence="3 4" key="2">
    <citation type="submission" date="2018-11" db="EMBL/GenBank/DDBJ databases">
        <authorList>
            <consortium name="Pathogen Informatics"/>
        </authorList>
    </citation>
    <scope>NUCLEOTIDE SEQUENCE [LARGE SCALE GENOMIC DNA]</scope>
</reference>
<feature type="domain" description="NTF2" evidence="2">
    <location>
        <begin position="25"/>
        <end position="138"/>
    </location>
</feature>
<reference evidence="5" key="1">
    <citation type="submission" date="2016-06" db="UniProtKB">
        <authorList>
            <consortium name="WormBaseParasite"/>
        </authorList>
    </citation>
    <scope>IDENTIFICATION</scope>
</reference>
<evidence type="ECO:0000313" key="4">
    <source>
        <dbReference type="Proteomes" id="UP000050794"/>
    </source>
</evidence>
<dbReference type="Proteomes" id="UP000050794">
    <property type="component" value="Unassembled WGS sequence"/>
</dbReference>
<accession>A0A183UZ38</accession>
<dbReference type="PROSITE" id="PS50177">
    <property type="entry name" value="NTF2_DOMAIN"/>
    <property type="match status" value="1"/>
</dbReference>
<dbReference type="InterPro" id="IPR032710">
    <property type="entry name" value="NTF2-like_dom_sf"/>
</dbReference>
<protein>
    <recommendedName>
        <fullName evidence="1">NTF2-related export protein</fullName>
    </recommendedName>
</protein>
<dbReference type="InterPro" id="IPR018222">
    <property type="entry name" value="Nuclear_transport_factor_2_euk"/>
</dbReference>